<dbReference type="InterPro" id="IPR050484">
    <property type="entry name" value="Transf_Hexapept/Carb_Anhydrase"/>
</dbReference>
<evidence type="ECO:0000313" key="1">
    <source>
        <dbReference type="EMBL" id="MBE6421587.1"/>
    </source>
</evidence>
<comment type="caution">
    <text evidence="1">The sequence shown here is derived from an EMBL/GenBank/DDBJ whole genome shotgun (WGS) entry which is preliminary data.</text>
</comment>
<dbReference type="PANTHER" id="PTHR13061">
    <property type="entry name" value="DYNACTIN SUBUNIT P25"/>
    <property type="match status" value="1"/>
</dbReference>
<accession>A0A928HIZ3</accession>
<protein>
    <submittedName>
        <fullName evidence="1">Gamma carbonic anhydrase family protein</fullName>
    </submittedName>
</protein>
<dbReference type="InterPro" id="IPR011004">
    <property type="entry name" value="Trimer_LpxA-like_sf"/>
</dbReference>
<organism evidence="1 2">
    <name type="scientific">Candidatus Avelusimicrobium gallicola</name>
    <dbReference type="NCBI Taxonomy" id="2562704"/>
    <lineage>
        <taxon>Bacteria</taxon>
        <taxon>Pseudomonadati</taxon>
        <taxon>Elusimicrobiota</taxon>
        <taxon>Elusimicrobia</taxon>
        <taxon>Elusimicrobiales</taxon>
        <taxon>Elusimicrobiaceae</taxon>
        <taxon>Candidatus Avelusimicrobium</taxon>
    </lineage>
</organism>
<dbReference type="PANTHER" id="PTHR13061:SF29">
    <property type="entry name" value="GAMMA CARBONIC ANHYDRASE-LIKE 1, MITOCHONDRIAL-RELATED"/>
    <property type="match status" value="1"/>
</dbReference>
<dbReference type="Pfam" id="PF00132">
    <property type="entry name" value="Hexapep"/>
    <property type="match status" value="1"/>
</dbReference>
<evidence type="ECO:0000313" key="2">
    <source>
        <dbReference type="Proteomes" id="UP000725649"/>
    </source>
</evidence>
<dbReference type="SUPFAM" id="SSF51161">
    <property type="entry name" value="Trimeric LpxA-like enzymes"/>
    <property type="match status" value="1"/>
</dbReference>
<gene>
    <name evidence="1" type="ORF">E7027_05620</name>
</gene>
<dbReference type="AlphaFoldDB" id="A0A928HIZ3"/>
<dbReference type="EMBL" id="SUVG01000006">
    <property type="protein sequence ID" value="MBE6421587.1"/>
    <property type="molecule type" value="Genomic_DNA"/>
</dbReference>
<reference evidence="1" key="1">
    <citation type="submission" date="2019-04" db="EMBL/GenBank/DDBJ databases">
        <title>Evolution of Biomass-Degrading Anaerobic Consortia Revealed by Metagenomics.</title>
        <authorList>
            <person name="Peng X."/>
        </authorList>
    </citation>
    <scope>NUCLEOTIDE SEQUENCE</scope>
    <source>
        <strain evidence="1">SIG66</strain>
    </source>
</reference>
<sequence>MKERINELVPNVRPSCYVHKSAVLIGDVTLGENVSVWPCAVLRGDIAAISVGENSNIQENACIHVNYGAPAQIGKGVSVGHGAVVHGSKIGDNCLIGMNAVVMESEIGPNSIIGAGSVVPAGKKIPAGSLVMGVPAKVVRELEEDEVNAIMKNAREYAGAIGLYKDHCEEM</sequence>
<dbReference type="Gene3D" id="2.160.10.10">
    <property type="entry name" value="Hexapeptide repeat proteins"/>
    <property type="match status" value="1"/>
</dbReference>
<proteinExistence type="predicted"/>
<dbReference type="CDD" id="cd04645">
    <property type="entry name" value="LbH_gamma_CA_like"/>
    <property type="match status" value="1"/>
</dbReference>
<dbReference type="Proteomes" id="UP000725649">
    <property type="component" value="Unassembled WGS sequence"/>
</dbReference>
<dbReference type="InterPro" id="IPR047324">
    <property type="entry name" value="LbH_gamma_CA-like"/>
</dbReference>
<dbReference type="InterPro" id="IPR001451">
    <property type="entry name" value="Hexapep"/>
</dbReference>
<name>A0A928HIZ3_9BACT</name>